<dbReference type="Proteomes" id="UP001165384">
    <property type="component" value="Unassembled WGS sequence"/>
</dbReference>
<organism evidence="4 5">
    <name type="scientific">Dechloromonas hankyongensis</name>
    <dbReference type="NCBI Taxonomy" id="2908002"/>
    <lineage>
        <taxon>Bacteria</taxon>
        <taxon>Pseudomonadati</taxon>
        <taxon>Pseudomonadota</taxon>
        <taxon>Betaproteobacteria</taxon>
        <taxon>Rhodocyclales</taxon>
        <taxon>Azonexaceae</taxon>
        <taxon>Dechloromonas</taxon>
    </lineage>
</organism>
<reference evidence="4" key="1">
    <citation type="submission" date="2022-01" db="EMBL/GenBank/DDBJ databases">
        <authorList>
            <person name="Jo J.-H."/>
            <person name="Im W.-T."/>
        </authorList>
    </citation>
    <scope>NUCLEOTIDE SEQUENCE</scope>
    <source>
        <strain evidence="4">XY25</strain>
    </source>
</reference>
<proteinExistence type="predicted"/>
<dbReference type="Pfam" id="PF25222">
    <property type="entry name" value="DUF7840"/>
    <property type="match status" value="1"/>
</dbReference>
<feature type="domain" description="DUF7840" evidence="2">
    <location>
        <begin position="368"/>
        <end position="573"/>
    </location>
</feature>
<dbReference type="InterPro" id="IPR057162">
    <property type="entry name" value="DUF7840"/>
</dbReference>
<protein>
    <submittedName>
        <fullName evidence="4">DUF4105 domain-containing protein</fullName>
    </submittedName>
</protein>
<dbReference type="InterPro" id="IPR057165">
    <property type="entry name" value="DUF7843"/>
</dbReference>
<evidence type="ECO:0000259" key="2">
    <source>
        <dbReference type="Pfam" id="PF25222"/>
    </source>
</evidence>
<dbReference type="Pfam" id="PF13387">
    <property type="entry name" value="Lnb_N"/>
    <property type="match status" value="1"/>
</dbReference>
<sequence length="586" mass="65374">MHYEAERGSPSGFRSAIHSPEFFLAEYGAVQPAAELEASLAAMLLPLTDNADQHAKCRFPARLIWLRQQFPDKRDQLADIHCPEFAEWGDPAGIESVSLVFANGYLGNPASYYGHTFLKFNQRKSAKKSRLLDLTVNYGAILDGHDDPVSYIIKGVTGGYDGGFSPIEFYFHDTTYGENELRDLWEYRLDLPEAATRLIVAHAWEVMKKRYVYYFFRHNCSFRAAELLEIVDGLQVIPRNRPWLIPQALVQEVAASRFDGHPLVAETIFHPSRQSRLYAKYEALDGEARQWVTRIAGKALMPADLTEQELPLAQQQAVLDTLLDYYQFSLDRGKKEGSYKSSPEYTAALAARLQLPPGGSEVVPTRATSPDQGRAPSWLQLGVSHSRVAGTAALLRLRPAYYDILDAGSAQVKNGTLSMGELQLQLADEQLRIRQFDLLAINSMNPAVTGLRGDRGFGWKLKVGAEQESVSCRACLVARAQGDVGIGRQFNSQLFAAVHVGGALQQYGDVYGLGFVRASGTVVFRPSAQLGFQLLHEERMPLRPDRQIHRLNSLEGRLAMGHDADLRLLWESDGRSRLTVGLGLYW</sequence>
<evidence type="ECO:0000313" key="4">
    <source>
        <dbReference type="EMBL" id="MCG2576425.1"/>
    </source>
</evidence>
<dbReference type="RefSeq" id="WP_275708337.1">
    <property type="nucleotide sequence ID" value="NZ_JAKLTN010000001.1"/>
</dbReference>
<dbReference type="Pfam" id="PF25225">
    <property type="entry name" value="DUF7843"/>
    <property type="match status" value="1"/>
</dbReference>
<dbReference type="InterPro" id="IPR025178">
    <property type="entry name" value="Lnb_N"/>
</dbReference>
<gene>
    <name evidence="4" type="ORF">LZ012_05390</name>
</gene>
<keyword evidence="5" id="KW-1185">Reference proteome</keyword>
<feature type="domain" description="Lnb N-terminal periplasmic" evidence="1">
    <location>
        <begin position="85"/>
        <end position="236"/>
    </location>
</feature>
<comment type="caution">
    <text evidence="4">The sequence shown here is derived from an EMBL/GenBank/DDBJ whole genome shotgun (WGS) entry which is preliminary data.</text>
</comment>
<evidence type="ECO:0000313" key="5">
    <source>
        <dbReference type="Proteomes" id="UP001165384"/>
    </source>
</evidence>
<accession>A0ABS9JZT3</accession>
<name>A0ABS9JZT3_9RHOO</name>
<evidence type="ECO:0000259" key="3">
    <source>
        <dbReference type="Pfam" id="PF25225"/>
    </source>
</evidence>
<dbReference type="EMBL" id="JAKLTN010000001">
    <property type="protein sequence ID" value="MCG2576425.1"/>
    <property type="molecule type" value="Genomic_DNA"/>
</dbReference>
<feature type="domain" description="DUF7843" evidence="3">
    <location>
        <begin position="1"/>
        <end position="69"/>
    </location>
</feature>
<evidence type="ECO:0000259" key="1">
    <source>
        <dbReference type="Pfam" id="PF13387"/>
    </source>
</evidence>